<organism evidence="1">
    <name type="scientific">Culicoides sonorensis</name>
    <name type="common">Biting midge</name>
    <dbReference type="NCBI Taxonomy" id="179676"/>
    <lineage>
        <taxon>Eukaryota</taxon>
        <taxon>Metazoa</taxon>
        <taxon>Ecdysozoa</taxon>
        <taxon>Arthropoda</taxon>
        <taxon>Hexapoda</taxon>
        <taxon>Insecta</taxon>
        <taxon>Pterygota</taxon>
        <taxon>Neoptera</taxon>
        <taxon>Endopterygota</taxon>
        <taxon>Diptera</taxon>
        <taxon>Nematocera</taxon>
        <taxon>Chironomoidea</taxon>
        <taxon>Ceratopogonidae</taxon>
        <taxon>Ceratopogoninae</taxon>
        <taxon>Culicoides</taxon>
        <taxon>Monoculicoides</taxon>
    </lineage>
</organism>
<dbReference type="EMBL" id="UFQS01004016">
    <property type="protein sequence ID" value="SSX16099.1"/>
    <property type="molecule type" value="Genomic_DNA"/>
</dbReference>
<evidence type="ECO:0000313" key="1">
    <source>
        <dbReference type="EMBL" id="SSX16099.1"/>
    </source>
</evidence>
<dbReference type="AlphaFoldDB" id="A0A336LEZ1"/>
<name>A0A336LEZ1_CULSO</name>
<evidence type="ECO:0000313" key="2">
    <source>
        <dbReference type="EMBL" id="SSX35428.1"/>
    </source>
</evidence>
<sequence length="54" mass="6071">MAHTVMDMKLPMAHLKLKPNIQQVKYKANMVMLMIKAKCAKLSMGQVQNGALNQ</sequence>
<dbReference type="VEuPathDB" id="VectorBase:CSON010008"/>
<accession>A0A336LEZ1</accession>
<reference evidence="1" key="1">
    <citation type="submission" date="2018-04" db="EMBL/GenBank/DDBJ databases">
        <authorList>
            <person name="Go L.Y."/>
            <person name="Mitchell J.A."/>
        </authorList>
    </citation>
    <scope>NUCLEOTIDE SEQUENCE</scope>
    <source>
        <tissue evidence="1">Whole organism</tissue>
    </source>
</reference>
<dbReference type="EMBL" id="UFQT01004016">
    <property type="protein sequence ID" value="SSX35428.1"/>
    <property type="molecule type" value="Genomic_DNA"/>
</dbReference>
<gene>
    <name evidence="1" type="primary">CSON010008</name>
</gene>
<proteinExistence type="predicted"/>
<protein>
    <submittedName>
        <fullName evidence="1">CSON010008 protein</fullName>
    </submittedName>
</protein>
<reference evidence="2" key="2">
    <citation type="submission" date="2018-07" db="EMBL/GenBank/DDBJ databases">
        <authorList>
            <person name="Quirk P.G."/>
            <person name="Krulwich T.A."/>
        </authorList>
    </citation>
    <scope>NUCLEOTIDE SEQUENCE</scope>
</reference>